<proteinExistence type="predicted"/>
<reference evidence="1" key="1">
    <citation type="submission" date="2024-03" db="EMBL/GenBank/DDBJ databases">
        <title>Novel Streptomyces species of biotechnological and ecological value are a feature of Machair soil.</title>
        <authorList>
            <person name="Prole J.R."/>
            <person name="Goodfellow M."/>
            <person name="Allenby N."/>
            <person name="Ward A.C."/>
        </authorList>
    </citation>
    <scope>NUCLEOTIDE SEQUENCE</scope>
    <source>
        <strain evidence="1">MS1.AVA.4</strain>
    </source>
</reference>
<evidence type="ECO:0000313" key="1">
    <source>
        <dbReference type="EMBL" id="MEJ8662317.1"/>
    </source>
</evidence>
<dbReference type="Proteomes" id="UP001375539">
    <property type="component" value="Unassembled WGS sequence"/>
</dbReference>
<evidence type="ECO:0000313" key="2">
    <source>
        <dbReference type="Proteomes" id="UP001375539"/>
    </source>
</evidence>
<comment type="caution">
    <text evidence="1">The sequence shown here is derived from an EMBL/GenBank/DDBJ whole genome shotgun (WGS) entry which is preliminary data.</text>
</comment>
<keyword evidence="1" id="KW-0238">DNA-binding</keyword>
<accession>A0ACC6QVG6</accession>
<gene>
    <name evidence="1" type="ORF">WKI58_38665</name>
</gene>
<protein>
    <submittedName>
        <fullName evidence="1">DNA-binding protein</fullName>
    </submittedName>
</protein>
<keyword evidence="2" id="KW-1185">Reference proteome</keyword>
<sequence>MIPRSRPVINESDIARQAGIPLATWRRRDAPAFRQRVASLFPSSRILIYDLAQAHAHLNGLPIPALPVGEHPDDLLNDEESATLLGVAASTVRAYATQGYLSAGTTVYSVRVWTRRDVEERRNNPPGQGKGGGRPPGKGKGPRKAHSYEGDPRLQTAAAALSTAEQASRHHLAAALAHQHGGSTRTWERLLAQASQVSGPAPAVRRSASD</sequence>
<name>A0ACC6QVG6_9ACTN</name>
<organism evidence="1 2">
    <name type="scientific">Streptomyces pratisoli</name>
    <dbReference type="NCBI Taxonomy" id="3139917"/>
    <lineage>
        <taxon>Bacteria</taxon>
        <taxon>Bacillati</taxon>
        <taxon>Actinomycetota</taxon>
        <taxon>Actinomycetes</taxon>
        <taxon>Kitasatosporales</taxon>
        <taxon>Streptomycetaceae</taxon>
        <taxon>Streptomyces</taxon>
    </lineage>
</organism>
<dbReference type="EMBL" id="JBBKAI010000004">
    <property type="protein sequence ID" value="MEJ8662317.1"/>
    <property type="molecule type" value="Genomic_DNA"/>
</dbReference>